<feature type="domain" description="Major facilitator superfamily (MFS) profile" evidence="7">
    <location>
        <begin position="53"/>
        <end position="477"/>
    </location>
</feature>
<feature type="transmembrane region" description="Helical" evidence="6">
    <location>
        <begin position="119"/>
        <end position="139"/>
    </location>
</feature>
<evidence type="ECO:0000259" key="7">
    <source>
        <dbReference type="PROSITE" id="PS50850"/>
    </source>
</evidence>
<feature type="transmembrane region" description="Helical" evidence="6">
    <location>
        <begin position="327"/>
        <end position="345"/>
    </location>
</feature>
<dbReference type="FunFam" id="1.20.1250.20:FF:000068">
    <property type="entry name" value="MFS general substrate transporter"/>
    <property type="match status" value="1"/>
</dbReference>
<feature type="transmembrane region" description="Helical" evidence="6">
    <location>
        <begin position="449"/>
        <end position="470"/>
    </location>
</feature>
<dbReference type="PROSITE" id="PS00216">
    <property type="entry name" value="SUGAR_TRANSPORT_1"/>
    <property type="match status" value="1"/>
</dbReference>
<reference evidence="8" key="1">
    <citation type="journal article" date="2023" name="Mol. Phylogenet. Evol.">
        <title>Genome-scale phylogeny and comparative genomics of the fungal order Sordariales.</title>
        <authorList>
            <person name="Hensen N."/>
            <person name="Bonometti L."/>
            <person name="Westerberg I."/>
            <person name="Brannstrom I.O."/>
            <person name="Guillou S."/>
            <person name="Cros-Aarteil S."/>
            <person name="Calhoun S."/>
            <person name="Haridas S."/>
            <person name="Kuo A."/>
            <person name="Mondo S."/>
            <person name="Pangilinan J."/>
            <person name="Riley R."/>
            <person name="LaButti K."/>
            <person name="Andreopoulos B."/>
            <person name="Lipzen A."/>
            <person name="Chen C."/>
            <person name="Yan M."/>
            <person name="Daum C."/>
            <person name="Ng V."/>
            <person name="Clum A."/>
            <person name="Steindorff A."/>
            <person name="Ohm R.A."/>
            <person name="Martin F."/>
            <person name="Silar P."/>
            <person name="Natvig D.O."/>
            <person name="Lalanne C."/>
            <person name="Gautier V."/>
            <person name="Ament-Velasquez S.L."/>
            <person name="Kruys A."/>
            <person name="Hutchinson M.I."/>
            <person name="Powell A.J."/>
            <person name="Barry K."/>
            <person name="Miller A.N."/>
            <person name="Grigoriev I.V."/>
            <person name="Debuchy R."/>
            <person name="Gladieux P."/>
            <person name="Hiltunen Thoren M."/>
            <person name="Johannesson H."/>
        </authorList>
    </citation>
    <scope>NUCLEOTIDE SEQUENCE</scope>
    <source>
        <strain evidence="8">CBS 359.72</strain>
    </source>
</reference>
<dbReference type="InterPro" id="IPR011701">
    <property type="entry name" value="MFS"/>
</dbReference>
<dbReference type="PROSITE" id="PS50850">
    <property type="entry name" value="MFS"/>
    <property type="match status" value="1"/>
</dbReference>
<comment type="subcellular location">
    <subcellularLocation>
        <location evidence="1">Membrane</location>
        <topology evidence="1">Multi-pass membrane protein</topology>
    </subcellularLocation>
</comment>
<accession>A0AAN7CKE4</accession>
<reference evidence="8" key="2">
    <citation type="submission" date="2023-05" db="EMBL/GenBank/DDBJ databases">
        <authorList>
            <consortium name="Lawrence Berkeley National Laboratory"/>
            <person name="Steindorff A."/>
            <person name="Hensen N."/>
            <person name="Bonometti L."/>
            <person name="Westerberg I."/>
            <person name="Brannstrom I.O."/>
            <person name="Guillou S."/>
            <person name="Cros-Aarteil S."/>
            <person name="Calhoun S."/>
            <person name="Haridas S."/>
            <person name="Kuo A."/>
            <person name="Mondo S."/>
            <person name="Pangilinan J."/>
            <person name="Riley R."/>
            <person name="Labutti K."/>
            <person name="Andreopoulos B."/>
            <person name="Lipzen A."/>
            <person name="Chen C."/>
            <person name="Yanf M."/>
            <person name="Daum C."/>
            <person name="Ng V."/>
            <person name="Clum A."/>
            <person name="Ohm R."/>
            <person name="Martin F."/>
            <person name="Silar P."/>
            <person name="Natvig D."/>
            <person name="Lalanne C."/>
            <person name="Gautier V."/>
            <person name="Ament-Velasquez S.L."/>
            <person name="Kruys A."/>
            <person name="Hutchinson M.I."/>
            <person name="Powell A.J."/>
            <person name="Barry K."/>
            <person name="Miller A.N."/>
            <person name="Grigoriev I.V."/>
            <person name="Debuchy R."/>
            <person name="Gladieux P."/>
            <person name="Thoren M.H."/>
            <person name="Johannesson H."/>
        </authorList>
    </citation>
    <scope>NUCLEOTIDE SEQUENCE</scope>
    <source>
        <strain evidence="8">CBS 359.72</strain>
    </source>
</reference>
<evidence type="ECO:0000313" key="8">
    <source>
        <dbReference type="EMBL" id="KAK4243689.1"/>
    </source>
</evidence>
<name>A0AAN7CKE4_9PEZI</name>
<dbReference type="EMBL" id="MU857789">
    <property type="protein sequence ID" value="KAK4243689.1"/>
    <property type="molecule type" value="Genomic_DNA"/>
</dbReference>
<comment type="caution">
    <text evidence="8">The sequence shown here is derived from an EMBL/GenBank/DDBJ whole genome shotgun (WGS) entry which is preliminary data.</text>
</comment>
<sequence>MGTQIEKVDGAGSQSDDRVDIEQVDRAAVPPVTLQSFAHLNEKAILRKMDMRLIPMLALLYLLSFLDRGNIGNAKIEGLQEALGLTDDQYNWCLTAFFFTYAAFEVPSNLMLKKVRPSIWLPAIMVAWGIVMTLMGIVHNYAGLLSARIFLGVTEAGLFPGVAYYLTNWYKREEIQLRQAMFFSAASVAGAFSGLLAFAIGKMDGIGGLHGWQWIFILEGIATVIVAVIAFFALFDFPETATFLTEEERAFVIYRLKYQGQSDDPNREQIAQADEFKWRYVKDAFLDWQIWVNIVVYWGVVCPLYGISLFLPTIIRELGYQSSQAQLMTVPIYITAAIIAVIAAWCSDRLGRRSPFILSFLLVMAVGFAMCIGTDPKEHPRVVYGGVFLAACAIYPAFPGVIAWLSNNLSGSLKRSVGMAIQIGVGNLGGAMASNFYRAKDSPRYILGHGLELGFIGGGIIASIILVVGYTTQNRKRARRIEEGALDSYTAQELSQKGDRAITYRYVL</sequence>
<dbReference type="GO" id="GO:0016020">
    <property type="term" value="C:membrane"/>
    <property type="evidence" value="ECO:0007669"/>
    <property type="project" value="UniProtKB-SubCell"/>
</dbReference>
<dbReference type="Proteomes" id="UP001303647">
    <property type="component" value="Unassembled WGS sequence"/>
</dbReference>
<gene>
    <name evidence="8" type="ORF">C7999DRAFT_35968</name>
</gene>
<dbReference type="GO" id="GO:0022857">
    <property type="term" value="F:transmembrane transporter activity"/>
    <property type="evidence" value="ECO:0007669"/>
    <property type="project" value="InterPro"/>
</dbReference>
<organism evidence="8 9">
    <name type="scientific">Corynascus novoguineensis</name>
    <dbReference type="NCBI Taxonomy" id="1126955"/>
    <lineage>
        <taxon>Eukaryota</taxon>
        <taxon>Fungi</taxon>
        <taxon>Dikarya</taxon>
        <taxon>Ascomycota</taxon>
        <taxon>Pezizomycotina</taxon>
        <taxon>Sordariomycetes</taxon>
        <taxon>Sordariomycetidae</taxon>
        <taxon>Sordariales</taxon>
        <taxon>Chaetomiaceae</taxon>
        <taxon>Corynascus</taxon>
    </lineage>
</organism>
<dbReference type="PANTHER" id="PTHR43791:SF18">
    <property type="entry name" value="NICOTINIC ACID TRANSPORTER TNA1, PUTATIVE (AFU_ORTHOLOGUE AFUA_3G03820)-RELATED"/>
    <property type="match status" value="1"/>
</dbReference>
<feature type="transmembrane region" description="Helical" evidence="6">
    <location>
        <begin position="417"/>
        <end position="437"/>
    </location>
</feature>
<evidence type="ECO:0000256" key="1">
    <source>
        <dbReference type="ARBA" id="ARBA00004141"/>
    </source>
</evidence>
<dbReference type="Gene3D" id="1.20.1250.20">
    <property type="entry name" value="MFS general substrate transporter like domains"/>
    <property type="match status" value="2"/>
</dbReference>
<dbReference type="InterPro" id="IPR036259">
    <property type="entry name" value="MFS_trans_sf"/>
</dbReference>
<feature type="transmembrane region" description="Helical" evidence="6">
    <location>
        <begin position="212"/>
        <end position="235"/>
    </location>
</feature>
<protein>
    <submittedName>
        <fullName evidence="8">Major facilitator superfamily domain-containing protein</fullName>
    </submittedName>
</protein>
<evidence type="ECO:0000256" key="6">
    <source>
        <dbReference type="SAM" id="Phobius"/>
    </source>
</evidence>
<feature type="transmembrane region" description="Helical" evidence="6">
    <location>
        <begin position="357"/>
        <end position="376"/>
    </location>
</feature>
<proteinExistence type="predicted"/>
<feature type="transmembrane region" description="Helical" evidence="6">
    <location>
        <begin position="145"/>
        <end position="167"/>
    </location>
</feature>
<evidence type="ECO:0000256" key="5">
    <source>
        <dbReference type="ARBA" id="ARBA00023136"/>
    </source>
</evidence>
<keyword evidence="5 6" id="KW-0472">Membrane</keyword>
<keyword evidence="3 6" id="KW-0812">Transmembrane</keyword>
<dbReference type="PANTHER" id="PTHR43791">
    <property type="entry name" value="PERMEASE-RELATED"/>
    <property type="match status" value="1"/>
</dbReference>
<evidence type="ECO:0000313" key="9">
    <source>
        <dbReference type="Proteomes" id="UP001303647"/>
    </source>
</evidence>
<dbReference type="SUPFAM" id="SSF103473">
    <property type="entry name" value="MFS general substrate transporter"/>
    <property type="match status" value="1"/>
</dbReference>
<dbReference type="Pfam" id="PF07690">
    <property type="entry name" value="MFS_1"/>
    <property type="match status" value="1"/>
</dbReference>
<dbReference type="AlphaFoldDB" id="A0AAN7CKE4"/>
<evidence type="ECO:0000256" key="4">
    <source>
        <dbReference type="ARBA" id="ARBA00022989"/>
    </source>
</evidence>
<dbReference type="FunFam" id="1.20.1250.20:FF:000034">
    <property type="entry name" value="MFS general substrate transporter"/>
    <property type="match status" value="1"/>
</dbReference>
<keyword evidence="2" id="KW-0813">Transport</keyword>
<feature type="transmembrane region" description="Helical" evidence="6">
    <location>
        <begin position="290"/>
        <end position="315"/>
    </location>
</feature>
<feature type="transmembrane region" description="Helical" evidence="6">
    <location>
        <begin position="382"/>
        <end position="405"/>
    </location>
</feature>
<dbReference type="InterPro" id="IPR020846">
    <property type="entry name" value="MFS_dom"/>
</dbReference>
<dbReference type="InterPro" id="IPR005829">
    <property type="entry name" value="Sugar_transporter_CS"/>
</dbReference>
<keyword evidence="9" id="KW-1185">Reference proteome</keyword>
<feature type="transmembrane region" description="Helical" evidence="6">
    <location>
        <begin position="179"/>
        <end position="200"/>
    </location>
</feature>
<evidence type="ECO:0000256" key="3">
    <source>
        <dbReference type="ARBA" id="ARBA00022692"/>
    </source>
</evidence>
<evidence type="ECO:0000256" key="2">
    <source>
        <dbReference type="ARBA" id="ARBA00022448"/>
    </source>
</evidence>
<keyword evidence="4 6" id="KW-1133">Transmembrane helix</keyword>